<dbReference type="RefSeq" id="WP_012477919.1">
    <property type="nucleotide sequence ID" value="NZ_CP064080.1"/>
</dbReference>
<gene>
    <name evidence="1" type="ORF">P6U22_27750</name>
</gene>
<organism evidence="1 2">
    <name type="scientific">Bacillus paranthracis</name>
    <dbReference type="NCBI Taxonomy" id="2026186"/>
    <lineage>
        <taxon>Bacteria</taxon>
        <taxon>Bacillati</taxon>
        <taxon>Bacillota</taxon>
        <taxon>Bacilli</taxon>
        <taxon>Bacillales</taxon>
        <taxon>Bacillaceae</taxon>
        <taxon>Bacillus</taxon>
        <taxon>Bacillus cereus group</taxon>
    </lineage>
</organism>
<proteinExistence type="predicted"/>
<name>A0ABT6E4Q3_9BACI</name>
<comment type="caution">
    <text evidence="1">The sequence shown here is derived from an EMBL/GenBank/DDBJ whole genome shotgun (WGS) entry which is preliminary data.</text>
</comment>
<dbReference type="EMBL" id="JARPRV010000036">
    <property type="protein sequence ID" value="MDG0944932.1"/>
    <property type="molecule type" value="Genomic_DNA"/>
</dbReference>
<sequence>MKTCLMRLHIKEQLAKANCSIQGDTEKTKWILAYSLSTLWT</sequence>
<reference evidence="1 2" key="1">
    <citation type="submission" date="2023-03" db="EMBL/GenBank/DDBJ databases">
        <title>Genetic diversity of Bacillus cereus sensu lato isolates from Slovenia.</title>
        <authorList>
            <person name="Abdelli M."/>
        </authorList>
    </citation>
    <scope>NUCLEOTIDE SEQUENCE [LARGE SCALE GENOMIC DNA]</scope>
    <source>
        <strain evidence="1 2">SIBC61B</strain>
    </source>
</reference>
<accession>A0ABT6E4Q3</accession>
<keyword evidence="2" id="KW-1185">Reference proteome</keyword>
<protein>
    <submittedName>
        <fullName evidence="1">Uncharacterized protein</fullName>
    </submittedName>
</protein>
<evidence type="ECO:0000313" key="2">
    <source>
        <dbReference type="Proteomes" id="UP001221338"/>
    </source>
</evidence>
<dbReference type="Proteomes" id="UP001221338">
    <property type="component" value="Unassembled WGS sequence"/>
</dbReference>
<evidence type="ECO:0000313" key="1">
    <source>
        <dbReference type="EMBL" id="MDG0944932.1"/>
    </source>
</evidence>